<reference evidence="3" key="1">
    <citation type="submission" date="2020-02" db="EMBL/GenBank/DDBJ databases">
        <authorList>
            <person name="Meier V. D."/>
        </authorList>
    </citation>
    <scope>NUCLEOTIDE SEQUENCE</scope>
    <source>
        <strain evidence="3">AVDCRST_MAG40</strain>
    </source>
</reference>
<evidence type="ECO:0000256" key="1">
    <source>
        <dbReference type="SAM" id="MobiDB-lite"/>
    </source>
</evidence>
<name>A0A6J4KSE5_9BACT</name>
<evidence type="ECO:0000259" key="2">
    <source>
        <dbReference type="Pfam" id="PF01609"/>
    </source>
</evidence>
<feature type="non-terminal residue" evidence="3">
    <location>
        <position position="138"/>
    </location>
</feature>
<accession>A0A6J4KSE5</accession>
<dbReference type="InterPro" id="IPR002559">
    <property type="entry name" value="Transposase_11"/>
</dbReference>
<gene>
    <name evidence="3" type="ORF">AVDCRST_MAG40-1133</name>
</gene>
<proteinExistence type="predicted"/>
<dbReference type="GO" id="GO:0003677">
    <property type="term" value="F:DNA binding"/>
    <property type="evidence" value="ECO:0007669"/>
    <property type="project" value="InterPro"/>
</dbReference>
<dbReference type="PANTHER" id="PTHR30007:SF0">
    <property type="entry name" value="TRANSPOSASE"/>
    <property type="match status" value="1"/>
</dbReference>
<dbReference type="EMBL" id="CADCTX010000338">
    <property type="protein sequence ID" value="CAA9313861.1"/>
    <property type="molecule type" value="Genomic_DNA"/>
</dbReference>
<dbReference type="PANTHER" id="PTHR30007">
    <property type="entry name" value="PHP DOMAIN PROTEIN"/>
    <property type="match status" value="1"/>
</dbReference>
<evidence type="ECO:0000313" key="3">
    <source>
        <dbReference type="EMBL" id="CAA9313861.1"/>
    </source>
</evidence>
<feature type="region of interest" description="Disordered" evidence="1">
    <location>
        <begin position="1"/>
        <end position="36"/>
    </location>
</feature>
<dbReference type="Pfam" id="PF01609">
    <property type="entry name" value="DDE_Tnp_1"/>
    <property type="match status" value="1"/>
</dbReference>
<dbReference type="GO" id="GO:0004803">
    <property type="term" value="F:transposase activity"/>
    <property type="evidence" value="ECO:0007669"/>
    <property type="project" value="InterPro"/>
</dbReference>
<organism evidence="3">
    <name type="scientific">uncultured Gemmatimonadaceae bacterium</name>
    <dbReference type="NCBI Taxonomy" id="246130"/>
    <lineage>
        <taxon>Bacteria</taxon>
        <taxon>Pseudomonadati</taxon>
        <taxon>Gemmatimonadota</taxon>
        <taxon>Gemmatimonadia</taxon>
        <taxon>Gemmatimonadales</taxon>
        <taxon>Gemmatimonadaceae</taxon>
        <taxon>environmental samples</taxon>
    </lineage>
</organism>
<sequence length="138" mass="15267">MRLREGRAAEATAGVIDSQSAKTTGVGGPERGYDGAKRLKGRKRHLLVDAAGLVLLACVHAADVQDRAGARRLVETARSGELPRLQLVWADQGYTGAFASWLRGTRGWRLEVVRHPEGQLWRYGLEERPRGVFRVLPR</sequence>
<dbReference type="GO" id="GO:0006313">
    <property type="term" value="P:DNA transposition"/>
    <property type="evidence" value="ECO:0007669"/>
    <property type="project" value="InterPro"/>
</dbReference>
<dbReference type="AlphaFoldDB" id="A0A6J4KSE5"/>
<protein>
    <submittedName>
        <fullName evidence="3">Mobile element protein</fullName>
    </submittedName>
</protein>
<feature type="domain" description="Transposase IS4-like" evidence="2">
    <location>
        <begin position="12"/>
        <end position="107"/>
    </location>
</feature>